<dbReference type="SUPFAM" id="SSF46785">
    <property type="entry name" value="Winged helix' DNA-binding domain"/>
    <property type="match status" value="1"/>
</dbReference>
<dbReference type="GO" id="GO:0003677">
    <property type="term" value="F:DNA binding"/>
    <property type="evidence" value="ECO:0007669"/>
    <property type="project" value="UniProtKB-KW"/>
</dbReference>
<dbReference type="GO" id="GO:0003700">
    <property type="term" value="F:DNA-binding transcription factor activity"/>
    <property type="evidence" value="ECO:0007669"/>
    <property type="project" value="InterPro"/>
</dbReference>
<dbReference type="STRING" id="1837282.A6F49_15290"/>
<feature type="domain" description="HTH gntR-type" evidence="4">
    <location>
        <begin position="12"/>
        <end position="79"/>
    </location>
</feature>
<comment type="caution">
    <text evidence="5">The sequence shown here is derived from an EMBL/GenBank/DDBJ whole genome shotgun (WGS) entry which is preliminary data.</text>
</comment>
<keyword evidence="6" id="KW-1185">Reference proteome</keyword>
<dbReference type="Gene3D" id="1.10.10.10">
    <property type="entry name" value="Winged helix-like DNA-binding domain superfamily/Winged helix DNA-binding domain"/>
    <property type="match status" value="1"/>
</dbReference>
<dbReference type="InterPro" id="IPR036390">
    <property type="entry name" value="WH_DNA-bd_sf"/>
</dbReference>
<dbReference type="InterPro" id="IPR011711">
    <property type="entry name" value="GntR_C"/>
</dbReference>
<dbReference type="InterPro" id="IPR008920">
    <property type="entry name" value="TF_FadR/GntR_C"/>
</dbReference>
<accession>A0A1B7LW16</accession>
<dbReference type="Gene3D" id="1.20.120.530">
    <property type="entry name" value="GntR ligand-binding domain-like"/>
    <property type="match status" value="1"/>
</dbReference>
<keyword evidence="2" id="KW-0238">DNA-binding</keyword>
<reference evidence="5 6" key="1">
    <citation type="submission" date="2016-04" db="EMBL/GenBank/DDBJ databases">
        <title>First whole genome shotgun sequence of the bacterium Enteractinococcus sp. strain UASWS1574.</title>
        <authorList>
            <person name="Crovadore J."/>
            <person name="Chablais R."/>
            <person name="Lefort F."/>
        </authorList>
    </citation>
    <scope>NUCLEOTIDE SEQUENCE [LARGE SCALE GENOMIC DNA]</scope>
    <source>
        <strain evidence="5 6">UASWS1574</strain>
    </source>
</reference>
<dbReference type="InterPro" id="IPR000524">
    <property type="entry name" value="Tscrpt_reg_HTH_GntR"/>
</dbReference>
<dbReference type="Pfam" id="PF07729">
    <property type="entry name" value="FCD"/>
    <property type="match status" value="1"/>
</dbReference>
<sequence>MTTLDTVNTNSESLSARAYRILLDRLIMLDIQPGEPIMEKQLAEEMGVGRTPLREALKRLEADHLVVTYPRRGTFASQVDVTELAHVSEIRQALEPLAARRAAEVKGGEMRAQLLEVLDELKSLDPDQSQRDLLSYDLSVHRLIYSVTHNEHLSETLIRLDNIATRIWAALSDRLPSLHEHIVEHTTLLEQIIAGEAEAAEQTASEHVKNFYTMVREAL</sequence>
<dbReference type="EMBL" id="LXEY01000022">
    <property type="protein sequence ID" value="OAV59237.1"/>
    <property type="molecule type" value="Genomic_DNA"/>
</dbReference>
<dbReference type="Proteomes" id="UP000078292">
    <property type="component" value="Unassembled WGS sequence"/>
</dbReference>
<name>A0A1B7LW16_9MICC</name>
<dbReference type="PANTHER" id="PTHR43537:SF44">
    <property type="entry name" value="GNTR FAMILY REGULATORY PROTEIN"/>
    <property type="match status" value="1"/>
</dbReference>
<dbReference type="SMART" id="SM00895">
    <property type="entry name" value="FCD"/>
    <property type="match status" value="1"/>
</dbReference>
<dbReference type="SMART" id="SM00345">
    <property type="entry name" value="HTH_GNTR"/>
    <property type="match status" value="1"/>
</dbReference>
<keyword evidence="3" id="KW-0804">Transcription</keyword>
<dbReference type="CDD" id="cd07377">
    <property type="entry name" value="WHTH_GntR"/>
    <property type="match status" value="1"/>
</dbReference>
<evidence type="ECO:0000256" key="3">
    <source>
        <dbReference type="ARBA" id="ARBA00023163"/>
    </source>
</evidence>
<evidence type="ECO:0000313" key="5">
    <source>
        <dbReference type="EMBL" id="OAV59237.1"/>
    </source>
</evidence>
<dbReference type="InterPro" id="IPR036388">
    <property type="entry name" value="WH-like_DNA-bd_sf"/>
</dbReference>
<protein>
    <submittedName>
        <fullName evidence="5">GntR family transcriptional regulator</fullName>
    </submittedName>
</protein>
<dbReference type="OrthoDB" id="8680240at2"/>
<dbReference type="RefSeq" id="WP_043058800.1">
    <property type="nucleotide sequence ID" value="NZ_LXEY01000022.1"/>
</dbReference>
<dbReference type="SUPFAM" id="SSF48008">
    <property type="entry name" value="GntR ligand-binding domain-like"/>
    <property type="match status" value="1"/>
</dbReference>
<dbReference type="Pfam" id="PF00392">
    <property type="entry name" value="GntR"/>
    <property type="match status" value="1"/>
</dbReference>
<evidence type="ECO:0000256" key="2">
    <source>
        <dbReference type="ARBA" id="ARBA00023125"/>
    </source>
</evidence>
<evidence type="ECO:0000259" key="4">
    <source>
        <dbReference type="PROSITE" id="PS50949"/>
    </source>
</evidence>
<evidence type="ECO:0000313" key="6">
    <source>
        <dbReference type="Proteomes" id="UP000078292"/>
    </source>
</evidence>
<dbReference type="PROSITE" id="PS50949">
    <property type="entry name" value="HTH_GNTR"/>
    <property type="match status" value="1"/>
</dbReference>
<evidence type="ECO:0000256" key="1">
    <source>
        <dbReference type="ARBA" id="ARBA00023015"/>
    </source>
</evidence>
<organism evidence="5 6">
    <name type="scientific">Enteractinococcus helveticum</name>
    <dbReference type="NCBI Taxonomy" id="1837282"/>
    <lineage>
        <taxon>Bacteria</taxon>
        <taxon>Bacillati</taxon>
        <taxon>Actinomycetota</taxon>
        <taxon>Actinomycetes</taxon>
        <taxon>Micrococcales</taxon>
        <taxon>Micrococcaceae</taxon>
    </lineage>
</organism>
<gene>
    <name evidence="5" type="ORF">A6F49_15290</name>
</gene>
<proteinExistence type="predicted"/>
<dbReference type="PANTHER" id="PTHR43537">
    <property type="entry name" value="TRANSCRIPTIONAL REGULATOR, GNTR FAMILY"/>
    <property type="match status" value="1"/>
</dbReference>
<dbReference type="AlphaFoldDB" id="A0A1B7LW16"/>
<keyword evidence="1" id="KW-0805">Transcription regulation</keyword>